<keyword evidence="1" id="KW-0472">Membrane</keyword>
<evidence type="ECO:0000313" key="3">
    <source>
        <dbReference type="Proteomes" id="UP000521199"/>
    </source>
</evidence>
<feature type="transmembrane region" description="Helical" evidence="1">
    <location>
        <begin position="12"/>
        <end position="35"/>
    </location>
</feature>
<reference evidence="2 3" key="1">
    <citation type="submission" date="2020-08" db="EMBL/GenBank/DDBJ databases">
        <title>Genomic Encyclopedia of Type Strains, Phase IV (KMG-IV): sequencing the most valuable type-strain genomes for metagenomic binning, comparative biology and taxonomic classification.</title>
        <authorList>
            <person name="Goeker M."/>
        </authorList>
    </citation>
    <scope>NUCLEOTIDE SEQUENCE [LARGE SCALE GENOMIC DNA]</scope>
    <source>
        <strain evidence="2 3">DSM 24163</strain>
    </source>
</reference>
<dbReference type="EMBL" id="JACHHP010000001">
    <property type="protein sequence ID" value="MBB5207113.1"/>
    <property type="molecule type" value="Genomic_DNA"/>
</dbReference>
<organism evidence="2 3">
    <name type="scientific">Chiayiivirga flava</name>
    <dbReference type="NCBI Taxonomy" id="659595"/>
    <lineage>
        <taxon>Bacteria</taxon>
        <taxon>Pseudomonadati</taxon>
        <taxon>Pseudomonadota</taxon>
        <taxon>Gammaproteobacteria</taxon>
        <taxon>Lysobacterales</taxon>
        <taxon>Lysobacteraceae</taxon>
        <taxon>Chiayiivirga</taxon>
    </lineage>
</organism>
<dbReference type="Pfam" id="PF05751">
    <property type="entry name" value="FixH"/>
    <property type="match status" value="1"/>
</dbReference>
<evidence type="ECO:0008006" key="4">
    <source>
        <dbReference type="Google" id="ProtNLM"/>
    </source>
</evidence>
<comment type="caution">
    <text evidence="2">The sequence shown here is derived from an EMBL/GenBank/DDBJ whole genome shotgun (WGS) entry which is preliminary data.</text>
</comment>
<dbReference type="AlphaFoldDB" id="A0A7W8FZX5"/>
<protein>
    <recommendedName>
        <fullName evidence="4">Nitrogen fixation protein FixH</fullName>
    </recommendedName>
</protein>
<accession>A0A7W8FZX5</accession>
<evidence type="ECO:0000313" key="2">
    <source>
        <dbReference type="EMBL" id="MBB5207113.1"/>
    </source>
</evidence>
<evidence type="ECO:0000256" key="1">
    <source>
        <dbReference type="SAM" id="Phobius"/>
    </source>
</evidence>
<proteinExistence type="predicted"/>
<dbReference type="Proteomes" id="UP000521199">
    <property type="component" value="Unassembled WGS sequence"/>
</dbReference>
<keyword evidence="1" id="KW-1133">Transmembrane helix</keyword>
<sequence length="167" mass="18196">MSAPRRALREPMVWLVMLLPAAVVVAGFVTLGIAIKSGGNDGVPEAVHRTAQIQTAELGPEDRARRRGLRAVLQVQADGLRVLPVQGDFERTDPLRLTLTHPLRADRDTSIELQPDASGWHAQMVVDPTHDWQLQLAPHDAAWRIHGRLPAGQQAAHLASSLRDGGD</sequence>
<dbReference type="RefSeq" id="WP_343059191.1">
    <property type="nucleotide sequence ID" value="NZ_JACHHP010000001.1"/>
</dbReference>
<gene>
    <name evidence="2" type="ORF">HNQ52_000629</name>
</gene>
<dbReference type="InterPro" id="IPR008620">
    <property type="entry name" value="FixH"/>
</dbReference>
<keyword evidence="1" id="KW-0812">Transmembrane</keyword>
<keyword evidence="3" id="KW-1185">Reference proteome</keyword>
<name>A0A7W8FZX5_9GAMM</name>